<protein>
    <submittedName>
        <fullName evidence="1">Uncharacterized protein</fullName>
    </submittedName>
</protein>
<gene>
    <name evidence="1" type="ORF">SLI_4864</name>
</gene>
<reference evidence="2" key="1">
    <citation type="journal article" date="2013" name="Genome Biol. Evol.">
        <title>The genome sequence of Streptomyces lividans 66 reveals a novel tRNA-dependent peptide biosynthetic system within a metal-related genomic island.</title>
        <authorList>
            <person name="Cruz-Morales P."/>
            <person name="Vijgenboom E."/>
            <person name="Iruegas-Bocardo F."/>
            <person name="Girard G."/>
            <person name="Yanez-Guerra L.A."/>
            <person name="Ramos-Aboites H.E."/>
            <person name="Pernodet J.L."/>
            <person name="Anne J."/>
            <person name="van Wezel G.P."/>
            <person name="Barona-Gomez F."/>
        </authorList>
    </citation>
    <scope>NUCLEOTIDE SEQUENCE [LARGE SCALE GENOMIC DNA]</scope>
    <source>
        <strain evidence="2">1326</strain>
    </source>
</reference>
<dbReference type="AlphaFoldDB" id="A0A7U9DSX7"/>
<accession>A0A7U9DSX7</accession>
<organism evidence="1 2">
    <name type="scientific">Streptomyces lividans 1326</name>
    <dbReference type="NCBI Taxonomy" id="1200984"/>
    <lineage>
        <taxon>Bacteria</taxon>
        <taxon>Bacillati</taxon>
        <taxon>Actinomycetota</taxon>
        <taxon>Actinomycetes</taxon>
        <taxon>Kitasatosporales</taxon>
        <taxon>Streptomycetaceae</taxon>
        <taxon>Streptomyces</taxon>
    </lineage>
</organism>
<dbReference type="EMBL" id="CM001889">
    <property type="protein sequence ID" value="EOY49572.1"/>
    <property type="molecule type" value="Genomic_DNA"/>
</dbReference>
<proteinExistence type="predicted"/>
<name>A0A7U9DSX7_STRLI</name>
<evidence type="ECO:0000313" key="2">
    <source>
        <dbReference type="Proteomes" id="UP000014062"/>
    </source>
</evidence>
<sequence length="40" mass="4458">MLPRFRARHVRRARRVCRCVTAVVLSVSSVPGCGVCRCVT</sequence>
<dbReference type="Proteomes" id="UP000014062">
    <property type="component" value="Chromosome"/>
</dbReference>
<evidence type="ECO:0000313" key="1">
    <source>
        <dbReference type="EMBL" id="EOY49572.1"/>
    </source>
</evidence>